<feature type="region of interest" description="Disordered" evidence="1">
    <location>
        <begin position="1"/>
        <end position="27"/>
    </location>
</feature>
<dbReference type="EMBL" id="MNCJ02000319">
    <property type="protein sequence ID" value="KAF5809054.1"/>
    <property type="molecule type" value="Genomic_DNA"/>
</dbReference>
<evidence type="ECO:0000313" key="4">
    <source>
        <dbReference type="Proteomes" id="UP000215914"/>
    </source>
</evidence>
<keyword evidence="2" id="KW-0812">Transmembrane</keyword>
<evidence type="ECO:0000313" key="3">
    <source>
        <dbReference type="EMBL" id="KAF5809054.1"/>
    </source>
</evidence>
<gene>
    <name evidence="3" type="ORF">HanXRQr2_Chr04g0152641</name>
</gene>
<accession>A0A9K3J620</accession>
<proteinExistence type="predicted"/>
<keyword evidence="2" id="KW-0472">Membrane</keyword>
<protein>
    <submittedName>
        <fullName evidence="3">Uncharacterized protein</fullName>
    </submittedName>
</protein>
<keyword evidence="4" id="KW-1185">Reference proteome</keyword>
<dbReference type="AlphaFoldDB" id="A0A9K3J620"/>
<organism evidence="3 4">
    <name type="scientific">Helianthus annuus</name>
    <name type="common">Common sunflower</name>
    <dbReference type="NCBI Taxonomy" id="4232"/>
    <lineage>
        <taxon>Eukaryota</taxon>
        <taxon>Viridiplantae</taxon>
        <taxon>Streptophyta</taxon>
        <taxon>Embryophyta</taxon>
        <taxon>Tracheophyta</taxon>
        <taxon>Spermatophyta</taxon>
        <taxon>Magnoliopsida</taxon>
        <taxon>eudicotyledons</taxon>
        <taxon>Gunneridae</taxon>
        <taxon>Pentapetalae</taxon>
        <taxon>asterids</taxon>
        <taxon>campanulids</taxon>
        <taxon>Asterales</taxon>
        <taxon>Asteraceae</taxon>
        <taxon>Asteroideae</taxon>
        <taxon>Heliantheae alliance</taxon>
        <taxon>Heliantheae</taxon>
        <taxon>Helianthus</taxon>
    </lineage>
</organism>
<evidence type="ECO:0000256" key="2">
    <source>
        <dbReference type="SAM" id="Phobius"/>
    </source>
</evidence>
<sequence>MADFKPPSFSLGFDFNQTEENKPRSATNHIEVTDEDFETLTVLDSDSQGQDSVPKLKRLRRGSTVQERVPLDSVERKGGGGVWIALWLLMMTVSMSFRR</sequence>
<evidence type="ECO:0000256" key="1">
    <source>
        <dbReference type="SAM" id="MobiDB-lite"/>
    </source>
</evidence>
<dbReference type="Gramene" id="mRNA:HanXRQr2_Chr04g0152641">
    <property type="protein sequence ID" value="CDS:HanXRQr2_Chr04g0152641.1"/>
    <property type="gene ID" value="HanXRQr2_Chr04g0152641"/>
</dbReference>
<dbReference type="PANTHER" id="PTHR38371:SF1">
    <property type="entry name" value="RHO GTPASE-ACTIVATING PROTEIN"/>
    <property type="match status" value="1"/>
</dbReference>
<reference evidence="3" key="1">
    <citation type="journal article" date="2017" name="Nature">
        <title>The sunflower genome provides insights into oil metabolism, flowering and Asterid evolution.</title>
        <authorList>
            <person name="Badouin H."/>
            <person name="Gouzy J."/>
            <person name="Grassa C.J."/>
            <person name="Murat F."/>
            <person name="Staton S.E."/>
            <person name="Cottret L."/>
            <person name="Lelandais-Briere C."/>
            <person name="Owens G.L."/>
            <person name="Carrere S."/>
            <person name="Mayjonade B."/>
            <person name="Legrand L."/>
            <person name="Gill N."/>
            <person name="Kane N.C."/>
            <person name="Bowers J.E."/>
            <person name="Hubner S."/>
            <person name="Bellec A."/>
            <person name="Berard A."/>
            <person name="Berges H."/>
            <person name="Blanchet N."/>
            <person name="Boniface M.C."/>
            <person name="Brunel D."/>
            <person name="Catrice O."/>
            <person name="Chaidir N."/>
            <person name="Claudel C."/>
            <person name="Donnadieu C."/>
            <person name="Faraut T."/>
            <person name="Fievet G."/>
            <person name="Helmstetter N."/>
            <person name="King M."/>
            <person name="Knapp S.J."/>
            <person name="Lai Z."/>
            <person name="Le Paslier M.C."/>
            <person name="Lippi Y."/>
            <person name="Lorenzon L."/>
            <person name="Mandel J.R."/>
            <person name="Marage G."/>
            <person name="Marchand G."/>
            <person name="Marquand E."/>
            <person name="Bret-Mestries E."/>
            <person name="Morien E."/>
            <person name="Nambeesan S."/>
            <person name="Nguyen T."/>
            <person name="Pegot-Espagnet P."/>
            <person name="Pouilly N."/>
            <person name="Raftis F."/>
            <person name="Sallet E."/>
            <person name="Schiex T."/>
            <person name="Thomas J."/>
            <person name="Vandecasteele C."/>
            <person name="Vares D."/>
            <person name="Vear F."/>
            <person name="Vautrin S."/>
            <person name="Crespi M."/>
            <person name="Mangin B."/>
            <person name="Burke J.M."/>
            <person name="Salse J."/>
            <person name="Munos S."/>
            <person name="Vincourt P."/>
            <person name="Rieseberg L.H."/>
            <person name="Langlade N.B."/>
        </authorList>
    </citation>
    <scope>NUCLEOTIDE SEQUENCE</scope>
    <source>
        <tissue evidence="3">Leaves</tissue>
    </source>
</reference>
<reference evidence="3" key="2">
    <citation type="submission" date="2020-06" db="EMBL/GenBank/DDBJ databases">
        <title>Helianthus annuus Genome sequencing and assembly Release 2.</title>
        <authorList>
            <person name="Gouzy J."/>
            <person name="Langlade N."/>
            <person name="Munos S."/>
        </authorList>
    </citation>
    <scope>NUCLEOTIDE SEQUENCE</scope>
    <source>
        <tissue evidence="3">Leaves</tissue>
    </source>
</reference>
<name>A0A9K3J620_HELAN</name>
<dbReference type="PANTHER" id="PTHR38371">
    <property type="entry name" value="RHO GTPASE-ACTIVATING PROTEIN"/>
    <property type="match status" value="1"/>
</dbReference>
<dbReference type="Proteomes" id="UP000215914">
    <property type="component" value="Unassembled WGS sequence"/>
</dbReference>
<feature type="transmembrane region" description="Helical" evidence="2">
    <location>
        <begin position="80"/>
        <end position="97"/>
    </location>
</feature>
<keyword evidence="2" id="KW-1133">Transmembrane helix</keyword>
<comment type="caution">
    <text evidence="3">The sequence shown here is derived from an EMBL/GenBank/DDBJ whole genome shotgun (WGS) entry which is preliminary data.</text>
</comment>